<keyword evidence="3" id="KW-1185">Reference proteome</keyword>
<evidence type="ECO:0000313" key="2">
    <source>
        <dbReference type="EMBL" id="KAK7860754.1"/>
    </source>
</evidence>
<organism evidence="2 3">
    <name type="scientific">Quercus suber</name>
    <name type="common">Cork oak</name>
    <dbReference type="NCBI Taxonomy" id="58331"/>
    <lineage>
        <taxon>Eukaryota</taxon>
        <taxon>Viridiplantae</taxon>
        <taxon>Streptophyta</taxon>
        <taxon>Embryophyta</taxon>
        <taxon>Tracheophyta</taxon>
        <taxon>Spermatophyta</taxon>
        <taxon>Magnoliopsida</taxon>
        <taxon>eudicotyledons</taxon>
        <taxon>Gunneridae</taxon>
        <taxon>Pentapetalae</taxon>
        <taxon>rosids</taxon>
        <taxon>fabids</taxon>
        <taxon>Fagales</taxon>
        <taxon>Fagaceae</taxon>
        <taxon>Quercus</taxon>
    </lineage>
</organism>
<evidence type="ECO:0000256" key="1">
    <source>
        <dbReference type="SAM" id="Phobius"/>
    </source>
</evidence>
<dbReference type="SUPFAM" id="SSF103473">
    <property type="entry name" value="MFS general substrate transporter"/>
    <property type="match status" value="1"/>
</dbReference>
<feature type="transmembrane region" description="Helical" evidence="1">
    <location>
        <begin position="56"/>
        <end position="82"/>
    </location>
</feature>
<reference evidence="2 3" key="1">
    <citation type="journal article" date="2018" name="Sci. Data">
        <title>The draft genome sequence of cork oak.</title>
        <authorList>
            <person name="Ramos A.M."/>
            <person name="Usie A."/>
            <person name="Barbosa P."/>
            <person name="Barros P.M."/>
            <person name="Capote T."/>
            <person name="Chaves I."/>
            <person name="Simoes F."/>
            <person name="Abreu I."/>
            <person name="Carrasquinho I."/>
            <person name="Faro C."/>
            <person name="Guimaraes J.B."/>
            <person name="Mendonca D."/>
            <person name="Nobrega F."/>
            <person name="Rodrigues L."/>
            <person name="Saibo N.J.M."/>
            <person name="Varela M.C."/>
            <person name="Egas C."/>
            <person name="Matos J."/>
            <person name="Miguel C.M."/>
            <person name="Oliveira M.M."/>
            <person name="Ricardo C.P."/>
            <person name="Goncalves S."/>
        </authorList>
    </citation>
    <scope>NUCLEOTIDE SEQUENCE [LARGE SCALE GENOMIC DNA]</scope>
    <source>
        <strain evidence="3">cv. HL8</strain>
    </source>
</reference>
<comment type="caution">
    <text evidence="2">The sequence shown here is derived from an EMBL/GenBank/DDBJ whole genome shotgun (WGS) entry which is preliminary data.</text>
</comment>
<dbReference type="EMBL" id="PKMF04000005">
    <property type="protein sequence ID" value="KAK7860754.1"/>
    <property type="molecule type" value="Genomic_DNA"/>
</dbReference>
<protein>
    <submittedName>
        <fullName evidence="2">Amino acid transporter avt1i</fullName>
    </submittedName>
</protein>
<evidence type="ECO:0000313" key="3">
    <source>
        <dbReference type="Proteomes" id="UP000237347"/>
    </source>
</evidence>
<accession>A0AAW0MB78</accession>
<keyword evidence="1" id="KW-0812">Transmembrane</keyword>
<keyword evidence="1" id="KW-0472">Membrane</keyword>
<dbReference type="InterPro" id="IPR036259">
    <property type="entry name" value="MFS_trans_sf"/>
</dbReference>
<sequence length="85" mass="9416">MVSPIVNAIKSWFPCQYNKRMDRLLISTSLVISTVIVALALPFFATLIYRKIGCKIVIIWCIILMGVALAISGTYISLVQIIGDL</sequence>
<gene>
    <name evidence="2" type="primary">AVT1I_0</name>
    <name evidence="2" type="ORF">CFP56_033328</name>
</gene>
<proteinExistence type="predicted"/>
<keyword evidence="1" id="KW-1133">Transmembrane helix</keyword>
<dbReference type="Proteomes" id="UP000237347">
    <property type="component" value="Unassembled WGS sequence"/>
</dbReference>
<name>A0AAW0MB78_QUESU</name>
<dbReference type="AlphaFoldDB" id="A0AAW0MB78"/>
<feature type="transmembrane region" description="Helical" evidence="1">
    <location>
        <begin position="24"/>
        <end position="49"/>
    </location>
</feature>